<feature type="domain" description="Disulphide bond isomerase DsbC/G N-terminal" evidence="8">
    <location>
        <begin position="27"/>
        <end position="88"/>
    </location>
</feature>
<comment type="caution">
    <text evidence="10">The sequence shown here is derived from an EMBL/GenBank/DDBJ whole genome shotgun (WGS) entry which is preliminary data.</text>
</comment>
<dbReference type="Proteomes" id="UP000292423">
    <property type="component" value="Unassembled WGS sequence"/>
</dbReference>
<evidence type="ECO:0000259" key="8">
    <source>
        <dbReference type="Pfam" id="PF10411"/>
    </source>
</evidence>
<evidence type="ECO:0000256" key="6">
    <source>
        <dbReference type="ARBA" id="ARBA00023284"/>
    </source>
</evidence>
<dbReference type="SUPFAM" id="SSF54423">
    <property type="entry name" value="DsbC/DsbG N-terminal domain-like"/>
    <property type="match status" value="1"/>
</dbReference>
<keyword evidence="6 7" id="KW-0676">Redox-active center</keyword>
<reference evidence="10 11" key="1">
    <citation type="submission" date="2019-02" db="EMBL/GenBank/DDBJ databases">
        <title>Genomic Encyclopedia of Type Strains, Phase IV (KMG-IV): sequencing the most valuable type-strain genomes for metagenomic binning, comparative biology and taxonomic classification.</title>
        <authorList>
            <person name="Goeker M."/>
        </authorList>
    </citation>
    <scope>NUCLEOTIDE SEQUENCE [LARGE SCALE GENOMIC DNA]</scope>
    <source>
        <strain evidence="10 11">DSM 105135</strain>
    </source>
</reference>
<evidence type="ECO:0000256" key="1">
    <source>
        <dbReference type="ARBA" id="ARBA00004418"/>
    </source>
</evidence>
<dbReference type="PANTHER" id="PTHR35272:SF3">
    <property type="entry name" value="THIOL:DISULFIDE INTERCHANGE PROTEIN DSBC"/>
    <property type="match status" value="1"/>
</dbReference>
<dbReference type="Pfam" id="PF13098">
    <property type="entry name" value="Thioredoxin_2"/>
    <property type="match status" value="1"/>
</dbReference>
<comment type="function">
    <text evidence="7">Required for disulfide bond formation in some periplasmic proteins. Acts by transferring its disulfide bond to other proteins and is reduced in the process.</text>
</comment>
<proteinExistence type="inferred from homology"/>
<evidence type="ECO:0000313" key="10">
    <source>
        <dbReference type="EMBL" id="RZU36736.1"/>
    </source>
</evidence>
<dbReference type="AlphaFoldDB" id="A0A4V2G3F0"/>
<comment type="subcellular location">
    <subcellularLocation>
        <location evidence="1 7">Periplasm</location>
    </subcellularLocation>
</comment>
<sequence length="238" mass="26597">MRKPRLWLLALLAGSLSSVQAQDIASDNLLTRLQSRYPKTRFTAVNASPLDGIYEVVMGKNIAYTDAKGDFFLFGHVMDMANQRDITADRKKALQRIDFNALPTDSAITYVQGNGQRKMAVFSDPDCPYCRQLEVELAKLDNVTIYLYPYPLDGLHPDAMKKAISVWCSSERAQSWRDLLIHHIQPAGGMCDNPVAMNRQLAEKLGIFGTPTIISADGRQTSGALKASELDDWLDRMQ</sequence>
<dbReference type="InterPro" id="IPR009094">
    <property type="entry name" value="DiS-bond_isomerase_DsbC/G_N_sf"/>
</dbReference>
<evidence type="ECO:0000256" key="2">
    <source>
        <dbReference type="ARBA" id="ARBA00009813"/>
    </source>
</evidence>
<accession>A0A4V2G3F0</accession>
<comment type="similarity">
    <text evidence="2 7">Belongs to the thioredoxin family. DsbC subfamily.</text>
</comment>
<name>A0A4V2G3F0_9GAMM</name>
<dbReference type="InterPro" id="IPR018950">
    <property type="entry name" value="DiS-bond_isomerase_DsbC/G_N"/>
</dbReference>
<keyword evidence="3 7" id="KW-0732">Signal</keyword>
<evidence type="ECO:0000256" key="7">
    <source>
        <dbReference type="RuleBase" id="RU364038"/>
    </source>
</evidence>
<feature type="domain" description="Thioredoxin-like fold" evidence="9">
    <location>
        <begin position="112"/>
        <end position="234"/>
    </location>
</feature>
<evidence type="ECO:0000259" key="9">
    <source>
        <dbReference type="Pfam" id="PF13098"/>
    </source>
</evidence>
<dbReference type="EMBL" id="SHKX01000017">
    <property type="protein sequence ID" value="RZU36736.1"/>
    <property type="molecule type" value="Genomic_DNA"/>
</dbReference>
<keyword evidence="5" id="KW-1015">Disulfide bond</keyword>
<evidence type="ECO:0000256" key="4">
    <source>
        <dbReference type="ARBA" id="ARBA00022764"/>
    </source>
</evidence>
<dbReference type="InterPro" id="IPR036249">
    <property type="entry name" value="Thioredoxin-like_sf"/>
</dbReference>
<evidence type="ECO:0000256" key="5">
    <source>
        <dbReference type="ARBA" id="ARBA00023157"/>
    </source>
</evidence>
<protein>
    <recommendedName>
        <fullName evidence="7">Thiol:disulfide interchange protein</fullName>
    </recommendedName>
</protein>
<dbReference type="InterPro" id="IPR033954">
    <property type="entry name" value="DiS-bond_Isoase_DsbC/G"/>
</dbReference>
<gene>
    <name evidence="10" type="ORF">EV700_3202</name>
</gene>
<dbReference type="Gene3D" id="3.40.30.10">
    <property type="entry name" value="Glutaredoxin"/>
    <property type="match status" value="1"/>
</dbReference>
<evidence type="ECO:0000313" key="11">
    <source>
        <dbReference type="Proteomes" id="UP000292423"/>
    </source>
</evidence>
<dbReference type="InterPro" id="IPR012336">
    <property type="entry name" value="Thioredoxin-like_fold"/>
</dbReference>
<feature type="chain" id="PRO_5020819951" description="Thiol:disulfide interchange protein" evidence="7">
    <location>
        <begin position="22"/>
        <end position="238"/>
    </location>
</feature>
<dbReference type="SUPFAM" id="SSF52833">
    <property type="entry name" value="Thioredoxin-like"/>
    <property type="match status" value="1"/>
</dbReference>
<evidence type="ECO:0000256" key="3">
    <source>
        <dbReference type="ARBA" id="ARBA00022729"/>
    </source>
</evidence>
<dbReference type="OrthoDB" id="12976at2"/>
<dbReference type="PANTHER" id="PTHR35272">
    <property type="entry name" value="THIOL:DISULFIDE INTERCHANGE PROTEIN DSBC-RELATED"/>
    <property type="match status" value="1"/>
</dbReference>
<keyword evidence="11" id="KW-1185">Reference proteome</keyword>
<dbReference type="CDD" id="cd03020">
    <property type="entry name" value="DsbA_DsbC_DsbG"/>
    <property type="match status" value="1"/>
</dbReference>
<feature type="signal peptide" evidence="7">
    <location>
        <begin position="1"/>
        <end position="21"/>
    </location>
</feature>
<dbReference type="InterPro" id="IPR051470">
    <property type="entry name" value="Thiol:disulfide_interchange"/>
</dbReference>
<keyword evidence="4 7" id="KW-0574">Periplasm</keyword>
<organism evidence="10 11">
    <name type="scientific">Fluviicoccus keumensis</name>
    <dbReference type="NCBI Taxonomy" id="1435465"/>
    <lineage>
        <taxon>Bacteria</taxon>
        <taxon>Pseudomonadati</taxon>
        <taxon>Pseudomonadota</taxon>
        <taxon>Gammaproteobacteria</taxon>
        <taxon>Moraxellales</taxon>
        <taxon>Moraxellaceae</taxon>
        <taxon>Fluviicoccus</taxon>
    </lineage>
</organism>
<dbReference type="Pfam" id="PF10411">
    <property type="entry name" value="DsbC_N"/>
    <property type="match status" value="1"/>
</dbReference>
<dbReference type="Gene3D" id="3.10.450.70">
    <property type="entry name" value="Disulphide bond isomerase, DsbC/G, N-terminal"/>
    <property type="match status" value="1"/>
</dbReference>
<dbReference type="GO" id="GO:0042597">
    <property type="term" value="C:periplasmic space"/>
    <property type="evidence" value="ECO:0007669"/>
    <property type="project" value="UniProtKB-SubCell"/>
</dbReference>